<dbReference type="SUPFAM" id="SSF53850">
    <property type="entry name" value="Periplasmic binding protein-like II"/>
    <property type="match status" value="1"/>
</dbReference>
<dbReference type="PANTHER" id="PTHR30290:SF10">
    <property type="entry name" value="PERIPLASMIC OLIGOPEPTIDE-BINDING PROTEIN-RELATED"/>
    <property type="match status" value="1"/>
</dbReference>
<dbReference type="InterPro" id="IPR030678">
    <property type="entry name" value="Peptide/Ni-bd"/>
</dbReference>
<dbReference type="PANTHER" id="PTHR30290">
    <property type="entry name" value="PERIPLASMIC BINDING COMPONENT OF ABC TRANSPORTER"/>
    <property type="match status" value="1"/>
</dbReference>
<comment type="subcellular location">
    <subcellularLocation>
        <location evidence="1">Cell envelope</location>
    </subcellularLocation>
</comment>
<evidence type="ECO:0000256" key="1">
    <source>
        <dbReference type="ARBA" id="ARBA00004196"/>
    </source>
</evidence>
<gene>
    <name evidence="8" type="ORF">SAMN05216313_11723</name>
</gene>
<proteinExistence type="inferred from homology"/>
<dbReference type="GO" id="GO:0030313">
    <property type="term" value="C:cell envelope"/>
    <property type="evidence" value="ECO:0007669"/>
    <property type="project" value="UniProtKB-SubCell"/>
</dbReference>
<keyword evidence="9" id="KW-1185">Reference proteome</keyword>
<keyword evidence="3" id="KW-0813">Transport</keyword>
<dbReference type="PIRSF" id="PIRSF002741">
    <property type="entry name" value="MppA"/>
    <property type="match status" value="1"/>
</dbReference>
<organism evidence="8 9">
    <name type="scientific">Enterocloster lavalensis</name>
    <dbReference type="NCBI Taxonomy" id="460384"/>
    <lineage>
        <taxon>Bacteria</taxon>
        <taxon>Bacillati</taxon>
        <taxon>Bacillota</taxon>
        <taxon>Clostridia</taxon>
        <taxon>Lachnospirales</taxon>
        <taxon>Lachnospiraceae</taxon>
        <taxon>Enterocloster</taxon>
    </lineage>
</organism>
<evidence type="ECO:0000313" key="9">
    <source>
        <dbReference type="Proteomes" id="UP000198508"/>
    </source>
</evidence>
<evidence type="ECO:0000313" key="8">
    <source>
        <dbReference type="EMBL" id="SET85913.1"/>
    </source>
</evidence>
<accession>A0A1I0HQ67</accession>
<dbReference type="AlphaFoldDB" id="A0A1I0HQ67"/>
<evidence type="ECO:0000256" key="6">
    <source>
        <dbReference type="SAM" id="SignalP"/>
    </source>
</evidence>
<feature type="compositionally biased region" description="Low complexity" evidence="5">
    <location>
        <begin position="34"/>
        <end position="52"/>
    </location>
</feature>
<dbReference type="GO" id="GO:0042597">
    <property type="term" value="C:periplasmic space"/>
    <property type="evidence" value="ECO:0007669"/>
    <property type="project" value="UniProtKB-ARBA"/>
</dbReference>
<dbReference type="PROSITE" id="PS51257">
    <property type="entry name" value="PROKAR_LIPOPROTEIN"/>
    <property type="match status" value="1"/>
</dbReference>
<dbReference type="Gene3D" id="3.40.190.10">
    <property type="entry name" value="Periplasmic binding protein-like II"/>
    <property type="match status" value="1"/>
</dbReference>
<dbReference type="Gene3D" id="3.10.105.10">
    <property type="entry name" value="Dipeptide-binding Protein, Domain 3"/>
    <property type="match status" value="1"/>
</dbReference>
<dbReference type="Gene3D" id="3.90.76.10">
    <property type="entry name" value="Dipeptide-binding Protein, Domain 1"/>
    <property type="match status" value="1"/>
</dbReference>
<name>A0A1I0HQ67_9FIRM</name>
<dbReference type="InterPro" id="IPR000914">
    <property type="entry name" value="SBP_5_dom"/>
</dbReference>
<evidence type="ECO:0000256" key="2">
    <source>
        <dbReference type="ARBA" id="ARBA00005695"/>
    </source>
</evidence>
<dbReference type="GeneID" id="93279111"/>
<feature type="signal peptide" evidence="6">
    <location>
        <begin position="1"/>
        <end position="27"/>
    </location>
</feature>
<dbReference type="CDD" id="cd08512">
    <property type="entry name" value="PBP2_NikA_DppA_OppA_like_7"/>
    <property type="match status" value="1"/>
</dbReference>
<reference evidence="9" key="1">
    <citation type="submission" date="2016-10" db="EMBL/GenBank/DDBJ databases">
        <authorList>
            <person name="Varghese N."/>
            <person name="Submissions S."/>
        </authorList>
    </citation>
    <scope>NUCLEOTIDE SEQUENCE [LARGE SCALE GENOMIC DNA]</scope>
    <source>
        <strain evidence="9">NLAE-zl-G277</strain>
    </source>
</reference>
<comment type="similarity">
    <text evidence="2">Belongs to the bacterial solute-binding protein 5 family.</text>
</comment>
<dbReference type="InterPro" id="IPR039424">
    <property type="entry name" value="SBP_5"/>
</dbReference>
<feature type="region of interest" description="Disordered" evidence="5">
    <location>
        <begin position="34"/>
        <end position="54"/>
    </location>
</feature>
<feature type="chain" id="PRO_5044372566" evidence="6">
    <location>
        <begin position="28"/>
        <end position="555"/>
    </location>
</feature>
<dbReference type="Proteomes" id="UP000198508">
    <property type="component" value="Unassembled WGS sequence"/>
</dbReference>
<dbReference type="EMBL" id="FOIM01000017">
    <property type="protein sequence ID" value="SET85913.1"/>
    <property type="molecule type" value="Genomic_DNA"/>
</dbReference>
<evidence type="ECO:0000256" key="3">
    <source>
        <dbReference type="ARBA" id="ARBA00022448"/>
    </source>
</evidence>
<evidence type="ECO:0000256" key="5">
    <source>
        <dbReference type="SAM" id="MobiDB-lite"/>
    </source>
</evidence>
<keyword evidence="4 6" id="KW-0732">Signal</keyword>
<feature type="domain" description="Solute-binding protein family 5" evidence="7">
    <location>
        <begin position="119"/>
        <end position="477"/>
    </location>
</feature>
<dbReference type="GO" id="GO:0043190">
    <property type="term" value="C:ATP-binding cassette (ABC) transporter complex"/>
    <property type="evidence" value="ECO:0007669"/>
    <property type="project" value="InterPro"/>
</dbReference>
<dbReference type="GO" id="GO:1904680">
    <property type="term" value="F:peptide transmembrane transporter activity"/>
    <property type="evidence" value="ECO:0007669"/>
    <property type="project" value="TreeGrafter"/>
</dbReference>
<dbReference type="RefSeq" id="WP_092365717.1">
    <property type="nucleotide sequence ID" value="NZ_FOIM01000017.1"/>
</dbReference>
<evidence type="ECO:0000259" key="7">
    <source>
        <dbReference type="Pfam" id="PF00496"/>
    </source>
</evidence>
<dbReference type="GO" id="GO:0015833">
    <property type="term" value="P:peptide transport"/>
    <property type="evidence" value="ECO:0007669"/>
    <property type="project" value="TreeGrafter"/>
</dbReference>
<protein>
    <submittedName>
        <fullName evidence="8">Peptide/nickel transport system substrate-binding protein</fullName>
    </submittedName>
</protein>
<dbReference type="Pfam" id="PF00496">
    <property type="entry name" value="SBP_bac_5"/>
    <property type="match status" value="1"/>
</dbReference>
<evidence type="ECO:0000256" key="4">
    <source>
        <dbReference type="ARBA" id="ARBA00022729"/>
    </source>
</evidence>
<sequence>MKKRFLAALTAAVMAASLAGCGANANANNPNATTAATTAAGESGTAQEGGETQAAADNTANAGGKVLTLAYAEGGKTLNPTQGTDSTSAEFINAAYDQLVTYGTKKNDQGYEMADTSDIQPSLAKSWEASDDGLTYVIHLDENAKFANGDPVTADAVIYSFNRIKDSNYTGFLYSLANIDTMEKTDDLTVTLKLSKPCTIFFNLLQMHIFSIVNPNQLEGMSEEEIDTFLTTTTVGSGAFDIEKWDATTEVILNARPDYWKGKVDLDKVIVKIIPEPSNRVLLADKGDVDIARVIPPKDLSKLEGNTDLDIRVYESVSIVYLSLNTQKAPLDNVKVRQALNYAVPYDVIVNDVMSGKAKKLDYVIPSAMPGHITDTTGAYTEDLDKAKALLAEAGYADGFDMKLVISTGNQDYEDTAILVQAELAKIGVNLSIEKMERAQYLEATRSHNFDMAISSYSSFVNDPGYFFGNCLYSQGEYNYGSYKSDEVDAIWDKAESSNNLEERYELYTEAQKIVAEDAPWVPLYEKANIYVLNKNVKSFMYYPDGAVRFAQISK</sequence>
<dbReference type="STRING" id="460384.SAMN05216313_11723"/>